<comment type="caution">
    <text evidence="3">The sequence shown here is derived from an EMBL/GenBank/DDBJ whole genome shotgun (WGS) entry which is preliminary data.</text>
</comment>
<gene>
    <name evidence="3" type="ORF">COV91_04175</name>
</gene>
<dbReference type="GO" id="GO:0003824">
    <property type="term" value="F:catalytic activity"/>
    <property type="evidence" value="ECO:0007669"/>
    <property type="project" value="InterPro"/>
</dbReference>
<evidence type="ECO:0000313" key="3">
    <source>
        <dbReference type="EMBL" id="PIQ68435.1"/>
    </source>
</evidence>
<reference evidence="3 4" key="1">
    <citation type="submission" date="2017-09" db="EMBL/GenBank/DDBJ databases">
        <title>Depth-based differentiation of microbial function through sediment-hosted aquifers and enrichment of novel symbionts in the deep terrestrial subsurface.</title>
        <authorList>
            <person name="Probst A.J."/>
            <person name="Ladd B."/>
            <person name="Jarett J.K."/>
            <person name="Geller-Mcgrath D.E."/>
            <person name="Sieber C.M."/>
            <person name="Emerson J.B."/>
            <person name="Anantharaman K."/>
            <person name="Thomas B.C."/>
            <person name="Malmstrom R."/>
            <person name="Stieglmeier M."/>
            <person name="Klingl A."/>
            <person name="Woyke T."/>
            <person name="Ryan C.M."/>
            <person name="Banfield J.F."/>
        </authorList>
    </citation>
    <scope>NUCLEOTIDE SEQUENCE [LARGE SCALE GENOMIC DNA]</scope>
    <source>
        <strain evidence="3">CG11_big_fil_rev_8_21_14_0_20_46_11</strain>
    </source>
</reference>
<accession>A0A2H0KB32</accession>
<proteinExistence type="predicted"/>
<dbReference type="Gene3D" id="3.30.428.10">
    <property type="entry name" value="HIT-like"/>
    <property type="match status" value="1"/>
</dbReference>
<feature type="domain" description="HIT" evidence="2">
    <location>
        <begin position="9"/>
        <end position="118"/>
    </location>
</feature>
<dbReference type="AlphaFoldDB" id="A0A2H0KB32"/>
<dbReference type="InterPro" id="IPR011146">
    <property type="entry name" value="HIT-like"/>
</dbReference>
<evidence type="ECO:0000256" key="1">
    <source>
        <dbReference type="PROSITE-ProRule" id="PRU00464"/>
    </source>
</evidence>
<evidence type="ECO:0000259" key="2">
    <source>
        <dbReference type="PROSITE" id="PS51084"/>
    </source>
</evidence>
<dbReference type="PANTHER" id="PTHR42997">
    <property type="entry name" value="HIT FAMILY HYDROLASE"/>
    <property type="match status" value="1"/>
</dbReference>
<evidence type="ECO:0000313" key="4">
    <source>
        <dbReference type="Proteomes" id="UP000229342"/>
    </source>
</evidence>
<name>A0A2H0KB32_9BACT</name>
<dbReference type="Proteomes" id="UP000229342">
    <property type="component" value="Unassembled WGS sequence"/>
</dbReference>
<feature type="short sequence motif" description="Histidine triad motif" evidence="1">
    <location>
        <begin position="101"/>
        <end position="105"/>
    </location>
</feature>
<protein>
    <recommendedName>
        <fullName evidence="2">HIT domain-containing protein</fullName>
    </recommendedName>
</protein>
<dbReference type="PROSITE" id="PS51084">
    <property type="entry name" value="HIT_2"/>
    <property type="match status" value="1"/>
</dbReference>
<dbReference type="SUPFAM" id="SSF54197">
    <property type="entry name" value="HIT-like"/>
    <property type="match status" value="1"/>
</dbReference>
<dbReference type="InterPro" id="IPR036265">
    <property type="entry name" value="HIT-like_sf"/>
</dbReference>
<organism evidence="3 4">
    <name type="scientific">Candidatus Taylorbacteria bacterium CG11_big_fil_rev_8_21_14_0_20_46_11</name>
    <dbReference type="NCBI Taxonomy" id="1975025"/>
    <lineage>
        <taxon>Bacteria</taxon>
        <taxon>Candidatus Tayloriibacteriota</taxon>
    </lineage>
</organism>
<dbReference type="PANTHER" id="PTHR42997:SF1">
    <property type="entry name" value="AP-4-A PHOSPHORYLASE"/>
    <property type="match status" value="1"/>
</dbReference>
<sequence length="145" mass="16530">MKYQDFLKERPSVCTFCTPTDRIITENEQAFVTYSLAALCKHHILVVPKRHVVSVRELSQKESSAVDELIKESIASLEKLGHGFTMVCMRDGPHPGKSIEHLHYHLIPEMDIRPEFNIDITKKGDVRVILTKDEIDATLADFARV</sequence>
<dbReference type="InterPro" id="IPR052908">
    <property type="entry name" value="AP-4-A_phosphorylase"/>
</dbReference>
<dbReference type="Pfam" id="PF01230">
    <property type="entry name" value="HIT"/>
    <property type="match status" value="1"/>
</dbReference>
<dbReference type="EMBL" id="PCVG01000053">
    <property type="protein sequence ID" value="PIQ68435.1"/>
    <property type="molecule type" value="Genomic_DNA"/>
</dbReference>